<organism evidence="1 2">
    <name type="scientific">Mixta intestinalis</name>
    <dbReference type="NCBI Taxonomy" id="1615494"/>
    <lineage>
        <taxon>Bacteria</taxon>
        <taxon>Pseudomonadati</taxon>
        <taxon>Pseudomonadota</taxon>
        <taxon>Gammaproteobacteria</taxon>
        <taxon>Enterobacterales</taxon>
        <taxon>Erwiniaceae</taxon>
        <taxon>Mixta</taxon>
    </lineage>
</organism>
<reference evidence="1 2" key="1">
    <citation type="submission" date="2018-03" db="EMBL/GenBank/DDBJ databases">
        <title>Pantoea intestinalis SRCM103226 isolated form the mealworm.</title>
        <authorList>
            <person name="Jeong D.-Y."/>
            <person name="Kim J.W."/>
        </authorList>
    </citation>
    <scope>NUCLEOTIDE SEQUENCE [LARGE SCALE GENOMIC DNA]</scope>
    <source>
        <strain evidence="1 2">SRCM103226</strain>
    </source>
</reference>
<evidence type="ECO:0000313" key="1">
    <source>
        <dbReference type="EMBL" id="QHM69941.1"/>
    </source>
</evidence>
<keyword evidence="2" id="KW-1185">Reference proteome</keyword>
<protein>
    <submittedName>
        <fullName evidence="1">Uncharacterized protein</fullName>
    </submittedName>
</protein>
<dbReference type="KEGG" id="mint:C7M51_00200"/>
<dbReference type="EMBL" id="CP028271">
    <property type="protein sequence ID" value="QHM69941.1"/>
    <property type="molecule type" value="Genomic_DNA"/>
</dbReference>
<name>A0A6P1PUX8_9GAMM</name>
<dbReference type="Proteomes" id="UP000464053">
    <property type="component" value="Chromosome"/>
</dbReference>
<dbReference type="AlphaFoldDB" id="A0A6P1PUX8"/>
<proteinExistence type="predicted"/>
<gene>
    <name evidence="1" type="ORF">C7M51_00200</name>
</gene>
<dbReference type="RefSeq" id="WP_425281025.1">
    <property type="nucleotide sequence ID" value="NZ_CP028271.1"/>
</dbReference>
<sequence>MQPRFVVKVLPGKAQILPQTFPFSVTALQLQRAPLVAAAPPHRAARPVMQRLRQPVQRRTVPVQPVAAARLPLRPRASASYQCAAPISDRAQREGFTGVYVLMAESNEEQELREQLYQLKQVVKGSKDGCLVC</sequence>
<accession>A0A6P1PUX8</accession>
<evidence type="ECO:0000313" key="2">
    <source>
        <dbReference type="Proteomes" id="UP000464053"/>
    </source>
</evidence>